<dbReference type="AlphaFoldDB" id="A0A5C8KEM7"/>
<dbReference type="EMBL" id="VRTY01000007">
    <property type="protein sequence ID" value="TXK51896.1"/>
    <property type="molecule type" value="Genomic_DNA"/>
</dbReference>
<feature type="transmembrane region" description="Helical" evidence="1">
    <location>
        <begin position="38"/>
        <end position="59"/>
    </location>
</feature>
<protein>
    <submittedName>
        <fullName evidence="2">Uncharacterized protein</fullName>
    </submittedName>
</protein>
<keyword evidence="1" id="KW-0812">Transmembrane</keyword>
<dbReference type="RefSeq" id="WP_147920264.1">
    <property type="nucleotide sequence ID" value="NZ_VRTY01000007.1"/>
</dbReference>
<feature type="transmembrane region" description="Helical" evidence="1">
    <location>
        <begin position="131"/>
        <end position="152"/>
    </location>
</feature>
<sequence>MYSIYTKTFAVAGLLVLLPIYAFVRKRQTHLSPTADAPYAAWLTFLVYLYLILTPVLAFEENLPAGNLSSIRFFGLMIYARLVLQAVLVLWVKKWSPLIGISYNLFCLFQFSYLFTVYAEDFHTEAVTYHSSSLFLAIVVSSLVVDSVYALLYYRNNTVDRKLMIALNFLHAAALLLLLMSFFF</sequence>
<name>A0A5C8KEM7_9BACT</name>
<dbReference type="Proteomes" id="UP000321926">
    <property type="component" value="Unassembled WGS sequence"/>
</dbReference>
<evidence type="ECO:0000256" key="1">
    <source>
        <dbReference type="SAM" id="Phobius"/>
    </source>
</evidence>
<feature type="transmembrane region" description="Helical" evidence="1">
    <location>
        <begin position="164"/>
        <end position="183"/>
    </location>
</feature>
<feature type="transmembrane region" description="Helical" evidence="1">
    <location>
        <begin position="71"/>
        <end position="92"/>
    </location>
</feature>
<keyword evidence="1" id="KW-0472">Membrane</keyword>
<gene>
    <name evidence="2" type="ORF">FVR03_02880</name>
</gene>
<feature type="transmembrane region" description="Helical" evidence="1">
    <location>
        <begin position="98"/>
        <end position="119"/>
    </location>
</feature>
<keyword evidence="3" id="KW-1185">Reference proteome</keyword>
<evidence type="ECO:0000313" key="3">
    <source>
        <dbReference type="Proteomes" id="UP000321926"/>
    </source>
</evidence>
<proteinExistence type="predicted"/>
<reference evidence="2 3" key="1">
    <citation type="submission" date="2019-08" db="EMBL/GenBank/DDBJ databases">
        <authorList>
            <person name="Shi S."/>
        </authorList>
    </citation>
    <scope>NUCLEOTIDE SEQUENCE [LARGE SCALE GENOMIC DNA]</scope>
    <source>
        <strain evidence="2 3">GY10130</strain>
    </source>
</reference>
<comment type="caution">
    <text evidence="2">The sequence shown here is derived from an EMBL/GenBank/DDBJ whole genome shotgun (WGS) entry which is preliminary data.</text>
</comment>
<accession>A0A5C8KEM7</accession>
<organism evidence="2 3">
    <name type="scientific">Pontibacter qinzhouensis</name>
    <dbReference type="NCBI Taxonomy" id="2603253"/>
    <lineage>
        <taxon>Bacteria</taxon>
        <taxon>Pseudomonadati</taxon>
        <taxon>Bacteroidota</taxon>
        <taxon>Cytophagia</taxon>
        <taxon>Cytophagales</taxon>
        <taxon>Hymenobacteraceae</taxon>
        <taxon>Pontibacter</taxon>
    </lineage>
</organism>
<keyword evidence="1" id="KW-1133">Transmembrane helix</keyword>
<evidence type="ECO:0000313" key="2">
    <source>
        <dbReference type="EMBL" id="TXK51896.1"/>
    </source>
</evidence>